<dbReference type="Gene3D" id="1.20.1250.20">
    <property type="entry name" value="MFS general substrate transporter like domains"/>
    <property type="match status" value="1"/>
</dbReference>
<organism evidence="7 8">
    <name type="scientific">Sphingomonas cavernae</name>
    <dbReference type="NCBI Taxonomy" id="2320861"/>
    <lineage>
        <taxon>Bacteria</taxon>
        <taxon>Pseudomonadati</taxon>
        <taxon>Pseudomonadota</taxon>
        <taxon>Alphaproteobacteria</taxon>
        <taxon>Sphingomonadales</taxon>
        <taxon>Sphingomonadaceae</taxon>
        <taxon>Sphingomonas</taxon>
    </lineage>
</organism>
<dbReference type="InterPro" id="IPR036259">
    <property type="entry name" value="MFS_trans_sf"/>
</dbReference>
<evidence type="ECO:0000256" key="5">
    <source>
        <dbReference type="SAM" id="Phobius"/>
    </source>
</evidence>
<feature type="transmembrane region" description="Helical" evidence="5">
    <location>
        <begin position="111"/>
        <end position="134"/>
    </location>
</feature>
<dbReference type="SUPFAM" id="SSF103473">
    <property type="entry name" value="MFS general substrate transporter"/>
    <property type="match status" value="1"/>
</dbReference>
<dbReference type="PANTHER" id="PTHR23508">
    <property type="entry name" value="CARBOXYLIC ACID TRANSPORTER PROTEIN HOMOLOG"/>
    <property type="match status" value="1"/>
</dbReference>
<keyword evidence="3 5" id="KW-1133">Transmembrane helix</keyword>
<name>A0A418WUV3_9SPHN</name>
<feature type="transmembrane region" description="Helical" evidence="5">
    <location>
        <begin position="376"/>
        <end position="399"/>
    </location>
</feature>
<dbReference type="RefSeq" id="WP_119759127.1">
    <property type="nucleotide sequence ID" value="NZ_QYUM01000001.1"/>
</dbReference>
<dbReference type="InterPro" id="IPR020846">
    <property type="entry name" value="MFS_dom"/>
</dbReference>
<keyword evidence="2 5" id="KW-0812">Transmembrane</keyword>
<dbReference type="AlphaFoldDB" id="A0A418WUV3"/>
<dbReference type="InterPro" id="IPR005829">
    <property type="entry name" value="Sugar_transporter_CS"/>
</dbReference>
<feature type="transmembrane region" description="Helical" evidence="5">
    <location>
        <begin position="58"/>
        <end position="79"/>
    </location>
</feature>
<sequence length="448" mass="45481">MSIPVQDAVDGLRTGGFHWRLLAIVGAIILLDGFDIQLAAFAGPAILADWKLEPSALAPAMAAALVGMAIGTGVGGALGDRIGRRPALIASVVWFGVVAMLTALAEDVAQFAALRFITGLGLGAAVPNATALVAEWMPPKLRNYAVTLVIVAVPCGGMIGAGLASWLIPTFGWHAAFALGGALPLLLALVMLAGLPESPIFLARKQGTNDRIARMLAKAGGQQAGPFAAPEIEAGGGRVYSGPLARSAIGLAVAFFASMLALYACLSWIPVLLSRAGFAMDSAIRGAMIFNLCGVLASFVAAWATPRLGSRRTLICAAAIALLATIGWAWLIAAPDMPHGWILAGVGATGAGVLALQVMLYGLAAHVFPVECRAAGIGYSASIGRLGAISSAFGAGIVLGLPGGAGLFFGMIGVAIVGTALGVILVDRHVPASREIAPNDNEMVGRNA</sequence>
<feature type="transmembrane region" description="Helical" evidence="5">
    <location>
        <begin position="146"/>
        <end position="168"/>
    </location>
</feature>
<dbReference type="PANTHER" id="PTHR23508:SF10">
    <property type="entry name" value="CARBOXYLIC ACID TRANSPORTER PROTEIN HOMOLOG"/>
    <property type="match status" value="1"/>
</dbReference>
<dbReference type="GO" id="GO:0005886">
    <property type="term" value="C:plasma membrane"/>
    <property type="evidence" value="ECO:0007669"/>
    <property type="project" value="TreeGrafter"/>
</dbReference>
<dbReference type="GO" id="GO:0046943">
    <property type="term" value="F:carboxylic acid transmembrane transporter activity"/>
    <property type="evidence" value="ECO:0007669"/>
    <property type="project" value="TreeGrafter"/>
</dbReference>
<dbReference type="PROSITE" id="PS50850">
    <property type="entry name" value="MFS"/>
    <property type="match status" value="1"/>
</dbReference>
<keyword evidence="8" id="KW-1185">Reference proteome</keyword>
<dbReference type="Pfam" id="PF07690">
    <property type="entry name" value="MFS_1"/>
    <property type="match status" value="1"/>
</dbReference>
<feature type="transmembrane region" description="Helical" evidence="5">
    <location>
        <begin position="283"/>
        <end position="302"/>
    </location>
</feature>
<reference evidence="7 8" key="1">
    <citation type="submission" date="2018-09" db="EMBL/GenBank/DDBJ databases">
        <authorList>
            <person name="Zhu H."/>
        </authorList>
    </citation>
    <scope>NUCLEOTIDE SEQUENCE [LARGE SCALE GENOMIC DNA]</scope>
    <source>
        <strain evidence="7 8">K2R01-6</strain>
    </source>
</reference>
<feature type="domain" description="Major facilitator superfamily (MFS) profile" evidence="6">
    <location>
        <begin position="21"/>
        <end position="430"/>
    </location>
</feature>
<keyword evidence="4 5" id="KW-0472">Membrane</keyword>
<feature type="transmembrane region" description="Helical" evidence="5">
    <location>
        <begin position="21"/>
        <end position="46"/>
    </location>
</feature>
<protein>
    <submittedName>
        <fullName evidence="7">MFS transporter</fullName>
    </submittedName>
</protein>
<gene>
    <name evidence="7" type="ORF">D3876_00190</name>
</gene>
<feature type="transmembrane region" description="Helical" evidence="5">
    <location>
        <begin position="340"/>
        <end position="364"/>
    </location>
</feature>
<dbReference type="PROSITE" id="PS00217">
    <property type="entry name" value="SUGAR_TRANSPORT_2"/>
    <property type="match status" value="1"/>
</dbReference>
<evidence type="ECO:0000313" key="8">
    <source>
        <dbReference type="Proteomes" id="UP000286100"/>
    </source>
</evidence>
<evidence type="ECO:0000256" key="1">
    <source>
        <dbReference type="ARBA" id="ARBA00004141"/>
    </source>
</evidence>
<feature type="transmembrane region" description="Helical" evidence="5">
    <location>
        <begin position="248"/>
        <end position="271"/>
    </location>
</feature>
<feature type="transmembrane region" description="Helical" evidence="5">
    <location>
        <begin position="314"/>
        <end position="334"/>
    </location>
</feature>
<evidence type="ECO:0000256" key="3">
    <source>
        <dbReference type="ARBA" id="ARBA00022989"/>
    </source>
</evidence>
<feature type="transmembrane region" description="Helical" evidence="5">
    <location>
        <begin position="174"/>
        <end position="195"/>
    </location>
</feature>
<evidence type="ECO:0000259" key="6">
    <source>
        <dbReference type="PROSITE" id="PS50850"/>
    </source>
</evidence>
<dbReference type="EMBL" id="QYUM01000001">
    <property type="protein sequence ID" value="RJF96406.1"/>
    <property type="molecule type" value="Genomic_DNA"/>
</dbReference>
<comment type="caution">
    <text evidence="7">The sequence shown here is derived from an EMBL/GenBank/DDBJ whole genome shotgun (WGS) entry which is preliminary data.</text>
</comment>
<evidence type="ECO:0000256" key="2">
    <source>
        <dbReference type="ARBA" id="ARBA00022692"/>
    </source>
</evidence>
<dbReference type="Proteomes" id="UP000286100">
    <property type="component" value="Unassembled WGS sequence"/>
</dbReference>
<evidence type="ECO:0000256" key="4">
    <source>
        <dbReference type="ARBA" id="ARBA00023136"/>
    </source>
</evidence>
<proteinExistence type="predicted"/>
<comment type="subcellular location">
    <subcellularLocation>
        <location evidence="1">Membrane</location>
        <topology evidence="1">Multi-pass membrane protein</topology>
    </subcellularLocation>
</comment>
<dbReference type="InterPro" id="IPR011701">
    <property type="entry name" value="MFS"/>
</dbReference>
<feature type="transmembrane region" description="Helical" evidence="5">
    <location>
        <begin position="86"/>
        <end position="105"/>
    </location>
</feature>
<feature type="transmembrane region" description="Helical" evidence="5">
    <location>
        <begin position="405"/>
        <end position="426"/>
    </location>
</feature>
<accession>A0A418WUV3</accession>
<dbReference type="OrthoDB" id="9800416at2"/>
<evidence type="ECO:0000313" key="7">
    <source>
        <dbReference type="EMBL" id="RJF96406.1"/>
    </source>
</evidence>